<sequence length="254" mass="28615">MKQRRKLQHTVIHPGTDKATHKDQTKYYAVLLMPLESKPLRHTRQQTTSTINYILFLFRLDGGWSAWSEYSNCSSTCGSGHRTRVRTCTDPAPEGGGHVCVGPSLDRALCDNGPCPDSKSVSLFTVLRNYFDFKGNVINEQTHVQSIGRHSYSPRQTHVQTMTSTYIHICDSKLVQYAIQTQQAILPLQKPPCSNMEFISQQMMLVDLCSAPSDYSNWVLGEDVKMATEQCDIGVLEVTVNLAHVDNNIYTVTW</sequence>
<gene>
    <name evidence="1" type="ORF">MAR_035839</name>
</gene>
<dbReference type="PANTHER" id="PTHR16311">
    <property type="entry name" value="THROMBOSPONDIN TYPE I DOMAIN-CONTAINING 1"/>
    <property type="match status" value="1"/>
</dbReference>
<proteinExistence type="predicted"/>
<evidence type="ECO:0000313" key="2">
    <source>
        <dbReference type="Proteomes" id="UP001164746"/>
    </source>
</evidence>
<dbReference type="PRINTS" id="PR01705">
    <property type="entry name" value="TSP1REPEAT"/>
</dbReference>
<name>A0ABY7EQB0_MYAAR</name>
<dbReference type="SMART" id="SM00209">
    <property type="entry name" value="TSP1"/>
    <property type="match status" value="1"/>
</dbReference>
<evidence type="ECO:0000313" key="1">
    <source>
        <dbReference type="EMBL" id="WAR10763.1"/>
    </source>
</evidence>
<dbReference type="PANTHER" id="PTHR16311:SF3">
    <property type="entry name" value="THROMBOSPONDIN TYPE-1 DOMAIN-CONTAINING PROTEIN 1"/>
    <property type="match status" value="1"/>
</dbReference>
<reference evidence="1" key="1">
    <citation type="submission" date="2022-11" db="EMBL/GenBank/DDBJ databases">
        <title>Centuries of genome instability and evolution in soft-shell clam transmissible cancer (bioRxiv).</title>
        <authorList>
            <person name="Hart S.F.M."/>
            <person name="Yonemitsu M.A."/>
            <person name="Giersch R.M."/>
            <person name="Beal B.F."/>
            <person name="Arriagada G."/>
            <person name="Davis B.W."/>
            <person name="Ostrander E.A."/>
            <person name="Goff S.P."/>
            <person name="Metzger M.J."/>
        </authorList>
    </citation>
    <scope>NUCLEOTIDE SEQUENCE</scope>
    <source>
        <strain evidence="1">MELC-2E11</strain>
        <tissue evidence="1">Siphon/mantle</tissue>
    </source>
</reference>
<dbReference type="Pfam" id="PF00090">
    <property type="entry name" value="TSP_1"/>
    <property type="match status" value="1"/>
</dbReference>
<accession>A0ABY7EQB0</accession>
<dbReference type="Proteomes" id="UP001164746">
    <property type="component" value="Chromosome 7"/>
</dbReference>
<dbReference type="InterPro" id="IPR036383">
    <property type="entry name" value="TSP1_rpt_sf"/>
</dbReference>
<dbReference type="Gene3D" id="2.20.100.10">
    <property type="entry name" value="Thrombospondin type-1 (TSP1) repeat"/>
    <property type="match status" value="1"/>
</dbReference>
<dbReference type="EMBL" id="CP111018">
    <property type="protein sequence ID" value="WAR10763.1"/>
    <property type="molecule type" value="Genomic_DNA"/>
</dbReference>
<keyword evidence="2" id="KW-1185">Reference proteome</keyword>
<dbReference type="SUPFAM" id="SSF82895">
    <property type="entry name" value="TSP-1 type 1 repeat"/>
    <property type="match status" value="1"/>
</dbReference>
<dbReference type="InterPro" id="IPR038877">
    <property type="entry name" value="THSD1"/>
</dbReference>
<dbReference type="PROSITE" id="PS50092">
    <property type="entry name" value="TSP1"/>
    <property type="match status" value="1"/>
</dbReference>
<protein>
    <submittedName>
        <fullName evidence="1">SEM5A-like protein</fullName>
    </submittedName>
</protein>
<organism evidence="1 2">
    <name type="scientific">Mya arenaria</name>
    <name type="common">Soft-shell clam</name>
    <dbReference type="NCBI Taxonomy" id="6604"/>
    <lineage>
        <taxon>Eukaryota</taxon>
        <taxon>Metazoa</taxon>
        <taxon>Spiralia</taxon>
        <taxon>Lophotrochozoa</taxon>
        <taxon>Mollusca</taxon>
        <taxon>Bivalvia</taxon>
        <taxon>Autobranchia</taxon>
        <taxon>Heteroconchia</taxon>
        <taxon>Euheterodonta</taxon>
        <taxon>Imparidentia</taxon>
        <taxon>Neoheterodontei</taxon>
        <taxon>Myida</taxon>
        <taxon>Myoidea</taxon>
        <taxon>Myidae</taxon>
        <taxon>Mya</taxon>
    </lineage>
</organism>
<dbReference type="InterPro" id="IPR000884">
    <property type="entry name" value="TSP1_rpt"/>
</dbReference>